<reference evidence="1 2" key="1">
    <citation type="journal article" date="2016" name="Sci. Rep.">
        <title>Peltaster fructicola genome reveals evolution from an invasive phytopathogen to an ectophytic parasite.</title>
        <authorList>
            <person name="Xu C."/>
            <person name="Chen H."/>
            <person name="Gleason M.L."/>
            <person name="Xu J.R."/>
            <person name="Liu H."/>
            <person name="Zhang R."/>
            <person name="Sun G."/>
        </authorList>
    </citation>
    <scope>NUCLEOTIDE SEQUENCE [LARGE SCALE GENOMIC DNA]</scope>
    <source>
        <strain evidence="1 2">LNHT1506</strain>
    </source>
</reference>
<accession>A0A6H0Y5P1</accession>
<name>A0A6H0Y5P1_9PEZI</name>
<organism evidence="1 2">
    <name type="scientific">Peltaster fructicola</name>
    <dbReference type="NCBI Taxonomy" id="286661"/>
    <lineage>
        <taxon>Eukaryota</taxon>
        <taxon>Fungi</taxon>
        <taxon>Dikarya</taxon>
        <taxon>Ascomycota</taxon>
        <taxon>Pezizomycotina</taxon>
        <taxon>Dothideomycetes</taxon>
        <taxon>Dothideomycetes incertae sedis</taxon>
        <taxon>Peltaster</taxon>
    </lineage>
</organism>
<gene>
    <name evidence="1" type="ORF">AMS68_007666</name>
</gene>
<evidence type="ECO:0000313" key="2">
    <source>
        <dbReference type="Proteomes" id="UP000503462"/>
    </source>
</evidence>
<dbReference type="EMBL" id="CP051143">
    <property type="protein sequence ID" value="QIX02149.1"/>
    <property type="molecule type" value="Genomic_DNA"/>
</dbReference>
<keyword evidence="2" id="KW-1185">Reference proteome</keyword>
<dbReference type="AlphaFoldDB" id="A0A6H0Y5P1"/>
<protein>
    <submittedName>
        <fullName evidence="1">Uncharacterized protein</fullName>
    </submittedName>
</protein>
<dbReference type="OrthoDB" id="3971593at2759"/>
<dbReference type="Proteomes" id="UP000503462">
    <property type="component" value="Chromosome 5"/>
</dbReference>
<proteinExistence type="predicted"/>
<sequence>MQNAIESDHGSFWHRRFLTVYDKPEIATQDDRAKQNAKYRQLYVLRSTLLRSEIRYSDGKDAREEKSLQVLLGMLVQSFSKARGDVSAGSKNLQLVKNFVKNHNIHIPFMPGRSHRRTKQGAAVPGETFMSSKLLLIVQCLLAADVLCLQSGQVTFAFTDSQKAVYASRGRRPLFASYGGVGIDLELLVHHLTFWKYWLANDPQQALNGGFRQLIEAERPRYWESKLNNGESTFGASWKGTYAFLSDHARHVLPLNHRPGFHIQDEFPGEDNGMPFQDLNLRIVDEEAHFWPDIFDLHFKNNEAYRPVVKTRAQHRLIQDEADNTNSIRFKGDGDDQMDNFLASGWLKSLPSQMGVPGWKHMTMMKYYVEPDTGVINDGNLWAYSGIVLPGSKIIIGRWWRADGSEDEDSGPFILWCVDP</sequence>
<evidence type="ECO:0000313" key="1">
    <source>
        <dbReference type="EMBL" id="QIX02149.1"/>
    </source>
</evidence>